<reference evidence="2" key="1">
    <citation type="submission" date="2020-03" db="EMBL/GenBank/DDBJ databases">
        <authorList>
            <person name="Weist P."/>
        </authorList>
    </citation>
    <scope>NUCLEOTIDE SEQUENCE</scope>
</reference>
<feature type="region of interest" description="Disordered" evidence="1">
    <location>
        <begin position="40"/>
        <end position="108"/>
    </location>
</feature>
<dbReference type="Proteomes" id="UP001153269">
    <property type="component" value="Unassembled WGS sequence"/>
</dbReference>
<name>A0A9N7VX67_PLEPL</name>
<keyword evidence="3" id="KW-1185">Reference proteome</keyword>
<proteinExistence type="predicted"/>
<sequence length="116" mass="12599">MATLTLYDRLTGAEKCGSDLTGLDSQAGARLRIAVRGTQCQCSDSHNPSSTPISSSPGKNTHHLFRIPMTTNHGLRCSNTRSPVCTDEEHEQPEHNMDELPAPSSSVSRCELTFTL</sequence>
<organism evidence="2 3">
    <name type="scientific">Pleuronectes platessa</name>
    <name type="common">European plaice</name>
    <dbReference type="NCBI Taxonomy" id="8262"/>
    <lineage>
        <taxon>Eukaryota</taxon>
        <taxon>Metazoa</taxon>
        <taxon>Chordata</taxon>
        <taxon>Craniata</taxon>
        <taxon>Vertebrata</taxon>
        <taxon>Euteleostomi</taxon>
        <taxon>Actinopterygii</taxon>
        <taxon>Neopterygii</taxon>
        <taxon>Teleostei</taxon>
        <taxon>Neoteleostei</taxon>
        <taxon>Acanthomorphata</taxon>
        <taxon>Carangaria</taxon>
        <taxon>Pleuronectiformes</taxon>
        <taxon>Pleuronectoidei</taxon>
        <taxon>Pleuronectidae</taxon>
        <taxon>Pleuronectes</taxon>
    </lineage>
</organism>
<comment type="caution">
    <text evidence="2">The sequence shown here is derived from an EMBL/GenBank/DDBJ whole genome shotgun (WGS) entry which is preliminary data.</text>
</comment>
<dbReference type="AlphaFoldDB" id="A0A9N7VX67"/>
<protein>
    <submittedName>
        <fullName evidence="2">Uncharacterized protein</fullName>
    </submittedName>
</protein>
<feature type="compositionally biased region" description="Polar residues" evidence="1">
    <location>
        <begin position="69"/>
        <end position="83"/>
    </location>
</feature>
<accession>A0A9N7VX67</accession>
<feature type="compositionally biased region" description="Low complexity" evidence="1">
    <location>
        <begin position="43"/>
        <end position="57"/>
    </location>
</feature>
<feature type="non-terminal residue" evidence="2">
    <location>
        <position position="116"/>
    </location>
</feature>
<evidence type="ECO:0000313" key="2">
    <source>
        <dbReference type="EMBL" id="CAB1457235.1"/>
    </source>
</evidence>
<gene>
    <name evidence="2" type="ORF">PLEPLA_LOCUS45057</name>
</gene>
<dbReference type="EMBL" id="CADEAL010004331">
    <property type="protein sequence ID" value="CAB1457235.1"/>
    <property type="molecule type" value="Genomic_DNA"/>
</dbReference>
<evidence type="ECO:0000256" key="1">
    <source>
        <dbReference type="SAM" id="MobiDB-lite"/>
    </source>
</evidence>
<evidence type="ECO:0000313" key="3">
    <source>
        <dbReference type="Proteomes" id="UP001153269"/>
    </source>
</evidence>